<keyword evidence="2" id="KW-1185">Reference proteome</keyword>
<comment type="caution">
    <text evidence="1">The sequence shown here is derived from an EMBL/GenBank/DDBJ whole genome shotgun (WGS) entry which is preliminary data.</text>
</comment>
<dbReference type="RefSeq" id="WP_050741698.1">
    <property type="nucleotide sequence ID" value="NZ_LGYO01000060.1"/>
</dbReference>
<reference evidence="2" key="1">
    <citation type="submission" date="2015-07" db="EMBL/GenBank/DDBJ databases">
        <title>Draft genome sequence of Acetobacterium bakii DSM 8293, a potential psychrophilic chemical producer through syngas fermentation.</title>
        <authorList>
            <person name="Song Y."/>
            <person name="Hwang S."/>
            <person name="Cho B.-K."/>
        </authorList>
    </citation>
    <scope>NUCLEOTIDE SEQUENCE [LARGE SCALE GENOMIC DNA]</scope>
    <source>
        <strain evidence="2">DSM 8239</strain>
    </source>
</reference>
<dbReference type="Proteomes" id="UP000036873">
    <property type="component" value="Unassembled WGS sequence"/>
</dbReference>
<accession>A0A0L6TY33</accession>
<sequence length="374" mass="43401">MRLNSQSHFNFEDVTAVSVEKYLSLKGWKRDTEFRNENLMVFDSEFFGARIAIPSSEKFDDFESSFTNFLETIALLEERNEKEILKEIIASYNNMIEIRVVSDFSKNGKLPLSYAADCMKGLKDLILYSTCAEENPQPVCYRPSDRSKKFVDKFKLGQTEKGSFIFNIEAQVENIKNIQMVISEYEIKPLEYRVIQRLEKALEQIDRVAIAEEKISNLTEDGYLHGATANMCEALLKLKPENEQVKIFATIRYASTITKVVGKKDCAILDSKHFWVMDEISKIYRDKTFFQDVILTGIVTSLAKKEHDHIIKNTIHFTTMFDKRYRSISISLSDEDYRLACDTHRDGVEVQISGELDMSKNKWNITKVYYFKLV</sequence>
<gene>
    <name evidence="1" type="ORF">AKG39_17545</name>
</gene>
<organism evidence="1 2">
    <name type="scientific">Acetobacterium bakii</name>
    <dbReference type="NCBI Taxonomy" id="52689"/>
    <lineage>
        <taxon>Bacteria</taxon>
        <taxon>Bacillati</taxon>
        <taxon>Bacillota</taxon>
        <taxon>Clostridia</taxon>
        <taxon>Eubacteriales</taxon>
        <taxon>Eubacteriaceae</taxon>
        <taxon>Acetobacterium</taxon>
    </lineage>
</organism>
<protein>
    <submittedName>
        <fullName evidence="1">Uncharacterized protein</fullName>
    </submittedName>
</protein>
<evidence type="ECO:0000313" key="1">
    <source>
        <dbReference type="EMBL" id="KNZ40470.1"/>
    </source>
</evidence>
<evidence type="ECO:0000313" key="2">
    <source>
        <dbReference type="Proteomes" id="UP000036873"/>
    </source>
</evidence>
<dbReference type="EMBL" id="LGYO01000060">
    <property type="protein sequence ID" value="KNZ40470.1"/>
    <property type="molecule type" value="Genomic_DNA"/>
</dbReference>
<name>A0A0L6TY33_9FIRM</name>
<dbReference type="AlphaFoldDB" id="A0A0L6TY33"/>
<proteinExistence type="predicted"/>
<dbReference type="STRING" id="52689.AKG39_17545"/>
<dbReference type="OrthoDB" id="7839994at2"/>